<dbReference type="SUPFAM" id="SSF51658">
    <property type="entry name" value="Xylose isomerase-like"/>
    <property type="match status" value="1"/>
</dbReference>
<organism evidence="2">
    <name type="scientific">marine metagenome</name>
    <dbReference type="NCBI Taxonomy" id="408172"/>
    <lineage>
        <taxon>unclassified sequences</taxon>
        <taxon>metagenomes</taxon>
        <taxon>ecological metagenomes</taxon>
    </lineage>
</organism>
<dbReference type="AlphaFoldDB" id="A0A382CSY6"/>
<reference evidence="2" key="1">
    <citation type="submission" date="2018-05" db="EMBL/GenBank/DDBJ databases">
        <authorList>
            <person name="Lanie J.A."/>
            <person name="Ng W.-L."/>
            <person name="Kazmierczak K.M."/>
            <person name="Andrzejewski T.M."/>
            <person name="Davidsen T.M."/>
            <person name="Wayne K.J."/>
            <person name="Tettelin H."/>
            <person name="Glass J.I."/>
            <person name="Rusch D."/>
            <person name="Podicherti R."/>
            <person name="Tsui H.-C.T."/>
            <person name="Winkler M.E."/>
        </authorList>
    </citation>
    <scope>NUCLEOTIDE SEQUENCE</scope>
</reference>
<gene>
    <name evidence="2" type="ORF">METZ01_LOCUS181863</name>
</gene>
<dbReference type="Gene3D" id="3.20.20.150">
    <property type="entry name" value="Divalent-metal-dependent TIM barrel enzymes"/>
    <property type="match status" value="1"/>
</dbReference>
<dbReference type="PANTHER" id="PTHR12110:SF53">
    <property type="entry name" value="BLR5974 PROTEIN"/>
    <property type="match status" value="1"/>
</dbReference>
<sequence length="283" mass="31977">MRLTVSNHSFEYLNLEGTLALAKAMGFTGVDIAGFHNRGRCSLEPDEVAADPAGHADRLNELLEQYGLDAVDFFPQFGASLYERCFNSPDPTVRLQNMESFKGITNFCKLANIPGFTISPGIHHPDRSMEENMDTSGDALGILTDIAGEQGINVRFEPHLSSVADTPERALALLERAPDAKLTLDYSHFTLQYISEDRIHPLLPFTDHFHIRSARPGKLQTRLDENTIDFIDITDRLNSLDYQRCLSIEYVYMSWFDCNQVDCLTETIFTKDLLEPHVSVNWE</sequence>
<name>A0A382CSY6_9ZZZZ</name>
<dbReference type="InterPro" id="IPR013022">
    <property type="entry name" value="Xyl_isomerase-like_TIM-brl"/>
</dbReference>
<protein>
    <recommendedName>
        <fullName evidence="1">Xylose isomerase-like TIM barrel domain-containing protein</fullName>
    </recommendedName>
</protein>
<dbReference type="InterPro" id="IPR050312">
    <property type="entry name" value="IolE/XylAMocC-like"/>
</dbReference>
<evidence type="ECO:0000259" key="1">
    <source>
        <dbReference type="Pfam" id="PF01261"/>
    </source>
</evidence>
<dbReference type="EMBL" id="UINC01035885">
    <property type="protein sequence ID" value="SVB29009.1"/>
    <property type="molecule type" value="Genomic_DNA"/>
</dbReference>
<accession>A0A382CSY6</accession>
<dbReference type="PANTHER" id="PTHR12110">
    <property type="entry name" value="HYDROXYPYRUVATE ISOMERASE"/>
    <property type="match status" value="1"/>
</dbReference>
<dbReference type="InterPro" id="IPR036237">
    <property type="entry name" value="Xyl_isomerase-like_sf"/>
</dbReference>
<dbReference type="Pfam" id="PF01261">
    <property type="entry name" value="AP_endonuc_2"/>
    <property type="match status" value="1"/>
</dbReference>
<evidence type="ECO:0000313" key="2">
    <source>
        <dbReference type="EMBL" id="SVB29009.1"/>
    </source>
</evidence>
<feature type="domain" description="Xylose isomerase-like TIM barrel" evidence="1">
    <location>
        <begin position="19"/>
        <end position="252"/>
    </location>
</feature>
<proteinExistence type="predicted"/>